<keyword evidence="12" id="KW-0770">Synapse</keyword>
<evidence type="ECO:0000256" key="6">
    <source>
        <dbReference type="ARBA" id="ARBA00022475"/>
    </source>
</evidence>
<feature type="transmembrane region" description="Helical" evidence="17">
    <location>
        <begin position="97"/>
        <end position="118"/>
    </location>
</feature>
<keyword evidence="7" id="KW-0268">Exocytosis</keyword>
<sequence length="247" mass="27097">SGQCLTPVKLFIAEKVNNFPPLPKFIPLKPCFYQDFDAEIPPQHRTMAKRLYYLWMLPPLGPCYSALCVCVFAVNSITLAVNLVGCLAWLIGGGGAVNFGLAILWLILFTPCSYVCWFRPIYKAFKTDSSFSFMAFFFTFMAQLVISIIQAVGIPGWGVCGWIAAISFFGTNVGSAVVMLIPTVLFTAMAVGGSFSKAQEEWTTGAWKNPHVQQAAQNAAMGAAQGAMMQHETQYSATPNYTYSNEM</sequence>
<evidence type="ECO:0000256" key="10">
    <source>
        <dbReference type="ARBA" id="ARBA00022927"/>
    </source>
</evidence>
<evidence type="ECO:0000313" key="18">
    <source>
        <dbReference type="EMBL" id="KAG0135803.1"/>
    </source>
</evidence>
<evidence type="ECO:0000256" key="2">
    <source>
        <dbReference type="ARBA" id="ARBA00004195"/>
    </source>
</evidence>
<organism evidence="18">
    <name type="scientific">Lamprotornis superbus</name>
    <dbReference type="NCBI Taxonomy" id="245042"/>
    <lineage>
        <taxon>Eukaryota</taxon>
        <taxon>Metazoa</taxon>
        <taxon>Chordata</taxon>
        <taxon>Craniata</taxon>
        <taxon>Vertebrata</taxon>
        <taxon>Euteleostomi</taxon>
        <taxon>Archelosauria</taxon>
        <taxon>Archosauria</taxon>
        <taxon>Dinosauria</taxon>
        <taxon>Saurischia</taxon>
        <taxon>Theropoda</taxon>
        <taxon>Coelurosauria</taxon>
        <taxon>Aves</taxon>
        <taxon>Neognathae</taxon>
        <taxon>Neoaves</taxon>
        <taxon>Telluraves</taxon>
        <taxon>Australaves</taxon>
        <taxon>Passeriformes</taxon>
        <taxon>Sturnidae</taxon>
        <taxon>Lamprotornis</taxon>
    </lineage>
</organism>
<evidence type="ECO:0000256" key="4">
    <source>
        <dbReference type="ARBA" id="ARBA00004651"/>
    </source>
</evidence>
<dbReference type="Proteomes" id="UP000618051">
    <property type="component" value="Unassembled WGS sequence"/>
</dbReference>
<evidence type="ECO:0000256" key="7">
    <source>
        <dbReference type="ARBA" id="ARBA00022483"/>
    </source>
</evidence>
<dbReference type="Pfam" id="PF04144">
    <property type="entry name" value="SCAMP"/>
    <property type="match status" value="1"/>
</dbReference>
<evidence type="ECO:0000256" key="15">
    <source>
        <dbReference type="ARBA" id="ARBA00023329"/>
    </source>
</evidence>
<evidence type="ECO:0000313" key="19">
    <source>
        <dbReference type="EMBL" id="KAI1235003.1"/>
    </source>
</evidence>
<keyword evidence="5 17" id="KW-0813">Transport</keyword>
<evidence type="ECO:0000256" key="13">
    <source>
        <dbReference type="ARBA" id="ARBA00023034"/>
    </source>
</evidence>
<feature type="non-terminal residue" evidence="18">
    <location>
        <position position="247"/>
    </location>
</feature>
<evidence type="ECO:0000256" key="12">
    <source>
        <dbReference type="ARBA" id="ARBA00023018"/>
    </source>
</evidence>
<reference evidence="19 20" key="2">
    <citation type="journal article" date="2021" name="J. Hered.">
        <title>Feather Gene Expression Elucidates the Developmental Basis of Plumage Iridescence in African Starlings.</title>
        <authorList>
            <person name="Rubenstein D.R."/>
            <person name="Corvelo A."/>
            <person name="MacManes M.D."/>
            <person name="Maia R."/>
            <person name="Narzisi G."/>
            <person name="Rousaki A."/>
            <person name="Vandenabeele P."/>
            <person name="Shawkey M.D."/>
            <person name="Solomon J."/>
        </authorList>
    </citation>
    <scope>NUCLEOTIDE SEQUENCE [LARGE SCALE GENOMIC DNA]</scope>
    <source>
        <strain evidence="19">SS15</strain>
    </source>
</reference>
<evidence type="ECO:0000313" key="20">
    <source>
        <dbReference type="Proteomes" id="UP000618051"/>
    </source>
</evidence>
<dbReference type="GO" id="GO:0032588">
    <property type="term" value="C:trans-Golgi network membrane"/>
    <property type="evidence" value="ECO:0007669"/>
    <property type="project" value="TreeGrafter"/>
</dbReference>
<evidence type="ECO:0000256" key="16">
    <source>
        <dbReference type="ARBA" id="ARBA00038169"/>
    </source>
</evidence>
<dbReference type="AlphaFoldDB" id="A0A835U1E3"/>
<keyword evidence="9" id="KW-0967">Endosome</keyword>
<dbReference type="PANTHER" id="PTHR10687">
    <property type="entry name" value="SECRETORY CARRIER-ASSOCIATED MEMBRANE PROTEIN SCAMP"/>
    <property type="match status" value="1"/>
</dbReference>
<dbReference type="GO" id="GO:0015031">
    <property type="term" value="P:protein transport"/>
    <property type="evidence" value="ECO:0007669"/>
    <property type="project" value="UniProtKB-KW"/>
</dbReference>
<feature type="transmembrane region" description="Helical" evidence="17">
    <location>
        <begin position="162"/>
        <end position="191"/>
    </location>
</feature>
<keyword evidence="6" id="KW-1003">Cell membrane</keyword>
<dbReference type="GO" id="GO:0006887">
    <property type="term" value="P:exocytosis"/>
    <property type="evidence" value="ECO:0007669"/>
    <property type="project" value="UniProtKB-KW"/>
</dbReference>
<dbReference type="GO" id="GO:0055038">
    <property type="term" value="C:recycling endosome membrane"/>
    <property type="evidence" value="ECO:0007669"/>
    <property type="project" value="UniProtKB-SubCell"/>
</dbReference>
<protein>
    <recommendedName>
        <fullName evidence="17">Secretory carrier-associated membrane protein</fullName>
        <shortName evidence="17">Secretory carrier membrane protein</shortName>
    </recommendedName>
</protein>
<accession>A0A835U1E3</accession>
<keyword evidence="15" id="KW-0968">Cytoplasmic vesicle</keyword>
<evidence type="ECO:0000256" key="5">
    <source>
        <dbReference type="ARBA" id="ARBA00022448"/>
    </source>
</evidence>
<keyword evidence="10" id="KW-0653">Protein transport</keyword>
<evidence type="ECO:0000256" key="11">
    <source>
        <dbReference type="ARBA" id="ARBA00022989"/>
    </source>
</evidence>
<evidence type="ECO:0000256" key="17">
    <source>
        <dbReference type="RuleBase" id="RU363122"/>
    </source>
</evidence>
<comment type="similarity">
    <text evidence="16">Belongs to the SCAMP family. SCAMP5 subfamily.</text>
</comment>
<dbReference type="GO" id="GO:0030672">
    <property type="term" value="C:synaptic vesicle membrane"/>
    <property type="evidence" value="ECO:0007669"/>
    <property type="project" value="UniProtKB-SubCell"/>
</dbReference>
<evidence type="ECO:0000256" key="9">
    <source>
        <dbReference type="ARBA" id="ARBA00022753"/>
    </source>
</evidence>
<keyword evidence="20" id="KW-1185">Reference proteome</keyword>
<reference evidence="18" key="1">
    <citation type="submission" date="2020-10" db="EMBL/GenBank/DDBJ databases">
        <title>Feather gene expression reveals the developmental basis of iridescence in African starlings.</title>
        <authorList>
            <person name="Rubenstein D.R."/>
        </authorList>
    </citation>
    <scope>NUCLEOTIDE SEQUENCE</scope>
    <source>
        <strain evidence="18">SS15</strain>
        <tissue evidence="18">Liver</tissue>
    </source>
</reference>
<dbReference type="EMBL" id="JADDUC020000013">
    <property type="protein sequence ID" value="KAI1235003.1"/>
    <property type="molecule type" value="Genomic_DNA"/>
</dbReference>
<keyword evidence="14 17" id="KW-0472">Membrane</keyword>
<dbReference type="GO" id="GO:0005886">
    <property type="term" value="C:plasma membrane"/>
    <property type="evidence" value="ECO:0007669"/>
    <property type="project" value="UniProtKB-SubCell"/>
</dbReference>
<dbReference type="EMBL" id="JADDUC010000003">
    <property type="protein sequence ID" value="KAG0135803.1"/>
    <property type="molecule type" value="Genomic_DNA"/>
</dbReference>
<dbReference type="OrthoDB" id="242866at2759"/>
<comment type="subcellular location">
    <subcellularLocation>
        <location evidence="4">Cell membrane</location>
        <topology evidence="4">Multi-pass membrane protein</topology>
    </subcellularLocation>
    <subcellularLocation>
        <location evidence="3">Cytoplasmic vesicle</location>
        <location evidence="3">Secretory vesicle</location>
        <location evidence="3">Synaptic vesicle membrane</location>
        <topology evidence="3">Multi-pass membrane protein</topology>
    </subcellularLocation>
    <subcellularLocation>
        <location evidence="1">Golgi apparatus</location>
        <location evidence="1">trans-Golgi network membrane</location>
        <topology evidence="1">Multi-pass membrane protein</topology>
    </subcellularLocation>
    <subcellularLocation>
        <location evidence="17">Membrane</location>
        <topology evidence="17">Multi-pass membrane protein</topology>
    </subcellularLocation>
    <subcellularLocation>
        <location evidence="2">Recycling endosome membrane</location>
        <topology evidence="2">Multi-pass membrane protein</topology>
    </subcellularLocation>
</comment>
<dbReference type="InterPro" id="IPR007273">
    <property type="entry name" value="SCAMP"/>
</dbReference>
<keyword evidence="13" id="KW-0333">Golgi apparatus</keyword>
<keyword evidence="11 17" id="KW-1133">Transmembrane helix</keyword>
<name>A0A835U1E3_9PASS</name>
<evidence type="ECO:0000256" key="1">
    <source>
        <dbReference type="ARBA" id="ARBA00004166"/>
    </source>
</evidence>
<comment type="caution">
    <text evidence="18">The sequence shown here is derived from an EMBL/GenBank/DDBJ whole genome shotgun (WGS) entry which is preliminary data.</text>
</comment>
<keyword evidence="8 17" id="KW-0812">Transmembrane</keyword>
<dbReference type="PANTHER" id="PTHR10687:SF5">
    <property type="entry name" value="SECRETORY CARRIER-ASSOCIATED MEMBRANE PROTEIN 5"/>
    <property type="match status" value="1"/>
</dbReference>
<evidence type="ECO:0000256" key="3">
    <source>
        <dbReference type="ARBA" id="ARBA00004644"/>
    </source>
</evidence>
<feature type="transmembrane region" description="Helical" evidence="17">
    <location>
        <begin position="130"/>
        <end position="150"/>
    </location>
</feature>
<evidence type="ECO:0000256" key="14">
    <source>
        <dbReference type="ARBA" id="ARBA00023136"/>
    </source>
</evidence>
<comment type="caution">
    <text evidence="17">Lacks conserved residue(s) required for the propagation of feature annotation.</text>
</comment>
<gene>
    <name evidence="19" type="ORF">IHE44_0002634</name>
    <name evidence="18" type="ORF">IHE44_005351</name>
</gene>
<reference evidence="19" key="3">
    <citation type="submission" date="2022-01" db="EMBL/GenBank/DDBJ databases">
        <authorList>
            <person name="Rubenstein D.R."/>
        </authorList>
    </citation>
    <scope>NUCLEOTIDE SEQUENCE</scope>
    <source>
        <strain evidence="19">SS15</strain>
        <tissue evidence="19">Liver</tissue>
    </source>
</reference>
<proteinExistence type="inferred from homology"/>
<evidence type="ECO:0000256" key="8">
    <source>
        <dbReference type="ARBA" id="ARBA00022692"/>
    </source>
</evidence>